<reference evidence="2 3" key="1">
    <citation type="journal article" date="2019" name="Nat. Microbiol.">
        <title>Mediterranean grassland soil C-N compound turnover is dependent on rainfall and depth, and is mediated by genomically divergent microorganisms.</title>
        <authorList>
            <person name="Diamond S."/>
            <person name="Andeer P.F."/>
            <person name="Li Z."/>
            <person name="Crits-Christoph A."/>
            <person name="Burstein D."/>
            <person name="Anantharaman K."/>
            <person name="Lane K.R."/>
            <person name="Thomas B.C."/>
            <person name="Pan C."/>
            <person name="Northen T.R."/>
            <person name="Banfield J.F."/>
        </authorList>
    </citation>
    <scope>NUCLEOTIDE SEQUENCE [LARGE SCALE GENOMIC DNA]</scope>
    <source>
        <strain evidence="2">NP_7</strain>
    </source>
</reference>
<dbReference type="AlphaFoldDB" id="A0A537IYF4"/>
<proteinExistence type="predicted"/>
<name>A0A537IYF4_9BACT</name>
<sequence>MAWSTPRATKHTPSWRRSYNVGSWRRRLGLVERAILAEESSAEAWPPGREVLYVIDAGSMPEDGALALEVASRRRKANGEWQTLMSCPMPGGRTENLPDASDRRILSILTGATNGYGYGPYASWVPRGGVPLSYAVSPSMQETLIPLMCRTDRLQLRVAGPGAEGRQVGEARPASGRSWRPSRRGLPAEDIEVQWDDGPPWEFHLEVERTQDGASYVIAGVLRRGEERLPLADPVLLLPSGFVLSRSRCGPARRTRCWRRCCGCRGSRGSRCRKSFGSRKLQARRRRV</sequence>
<dbReference type="EMBL" id="VBAO01000515">
    <property type="protein sequence ID" value="TMI76349.1"/>
    <property type="molecule type" value="Genomic_DNA"/>
</dbReference>
<accession>A0A537IYF4</accession>
<organism evidence="2 3">
    <name type="scientific">Candidatus Segetimicrobium genomatis</name>
    <dbReference type="NCBI Taxonomy" id="2569760"/>
    <lineage>
        <taxon>Bacteria</taxon>
        <taxon>Bacillati</taxon>
        <taxon>Candidatus Sysuimicrobiota</taxon>
        <taxon>Candidatus Sysuimicrobiia</taxon>
        <taxon>Candidatus Sysuimicrobiales</taxon>
        <taxon>Candidatus Segetimicrobiaceae</taxon>
        <taxon>Candidatus Segetimicrobium</taxon>
    </lineage>
</organism>
<comment type="caution">
    <text evidence="2">The sequence shown here is derived from an EMBL/GenBank/DDBJ whole genome shotgun (WGS) entry which is preliminary data.</text>
</comment>
<feature type="region of interest" description="Disordered" evidence="1">
    <location>
        <begin position="162"/>
        <end position="183"/>
    </location>
</feature>
<dbReference type="Proteomes" id="UP000320048">
    <property type="component" value="Unassembled WGS sequence"/>
</dbReference>
<evidence type="ECO:0000313" key="2">
    <source>
        <dbReference type="EMBL" id="TMI76349.1"/>
    </source>
</evidence>
<gene>
    <name evidence="2" type="ORF">E6H04_15045</name>
</gene>
<evidence type="ECO:0000256" key="1">
    <source>
        <dbReference type="SAM" id="MobiDB-lite"/>
    </source>
</evidence>
<evidence type="ECO:0000313" key="3">
    <source>
        <dbReference type="Proteomes" id="UP000320048"/>
    </source>
</evidence>
<protein>
    <submittedName>
        <fullName evidence="2">Uncharacterized protein</fullName>
    </submittedName>
</protein>